<evidence type="ECO:0000256" key="1">
    <source>
        <dbReference type="SAM" id="Phobius"/>
    </source>
</evidence>
<feature type="transmembrane region" description="Helical" evidence="1">
    <location>
        <begin position="23"/>
        <end position="43"/>
    </location>
</feature>
<name>A0A8D4VRA4_9GAMM</name>
<feature type="transmembrane region" description="Helical" evidence="1">
    <location>
        <begin position="1027"/>
        <end position="1044"/>
    </location>
</feature>
<gene>
    <name evidence="3" type="primary">czcA</name>
    <name evidence="3" type="ORF">MoryE10_17400</name>
</gene>
<dbReference type="KEGG" id="moz:MoryE10_17400"/>
<accession>A0A8D4VRA4</accession>
<feature type="transmembrane region" description="Helical" evidence="1">
    <location>
        <begin position="395"/>
        <end position="417"/>
    </location>
</feature>
<keyword evidence="1" id="KW-0472">Membrane</keyword>
<proteinExistence type="predicted"/>
<dbReference type="GO" id="GO:0042910">
    <property type="term" value="F:xenobiotic transmembrane transporter activity"/>
    <property type="evidence" value="ECO:0007669"/>
    <property type="project" value="TreeGrafter"/>
</dbReference>
<feature type="transmembrane region" description="Helical" evidence="1">
    <location>
        <begin position="895"/>
        <end position="914"/>
    </location>
</feature>
<dbReference type="InterPro" id="IPR000731">
    <property type="entry name" value="SSD"/>
</dbReference>
<keyword evidence="4" id="KW-1185">Reference proteome</keyword>
<dbReference type="Proteomes" id="UP000824988">
    <property type="component" value="Chromosome"/>
</dbReference>
<sequence length="1088" mass="118021">MNPAFSPRSQASGLIPWFAANPVAANLLMLLILLGGAAALAGVEREVFPRFSPHQLLVTARMPGVGPQEIESAVCVRIEEAIYNAPGVKRLKTEIVQDQCRVKVAVLPDHDKEAVMATVRGRVQAIPRLPKELEQIEVEPASRADDDGVIWVALHGRADPLALRRLGDRVQEDLSRIDGVTQARNYNETPYEIAIEVSPAKLRQFGLSLGEVAQALRRMSLDLPGGVVKSPAGEVLLQVKGKAGDAEALGRLVLRSGANGAVLRLGDVAAIRDGLEERESDWRHNGETGQGWEVHAEHDTVDVARRVKAYVEDMGKRLPPGMAIATWWDDSVAYDERIRTLVEDGVSGFALVLVVLTLFLRLRVAFWAGAGILTSLFGAFWLMPAVGVSLNMLSLFGFLLAMGILVDDAIIVGEAVYSEQAGGRRLEAEAGEGDTDDSGSAFPPSLPPPESNLQATVRGVQSVAVPVVLAVLVALVAFLPGLFLPGWAGQMMRPICLVMILTLVFSLVEALLILPAHLAAPSKAGGEPSRLDRLRDRLNAGLDGFVVRHYRPFLLKALDWRGVTVALFLVLLMLSAALVAGGRVRHSLRADVTKDTFWVMLEVPPGSPYGDIRQLADRAERALFKLRDEMDARLEPGRSIIVNVETLVWERGAGLWVEFSPDGRQKVAVEDFVRAWREGIGDIGRGRIDFHYKEGDDTAYDLELDLAAADPAVPSAAAERLKRALAAYPGVFDVMDTAEPGRPEARLALKPGAERLGLRLEDLAQQARAGYFGEEVQRLQRGRQEVKLMVRLPLEERRSLERLRELPVRLPDGALAPLGSVADVTLQPGYAKLVRQDRQRVLKVQARVDPQRLDANALYAELEAGELESLRRDFPGLDLEVSQERQDEEAMGSTLARNTLISLLVIYALIAVPFRSYLKPLIFLLAAPVAWSGAVLAHWVAGLPLSMESLVGMIAASGVVVNDSLVLLDYIRERDNGIGEQAAGNVVGRVYAPSMAMDPGIPGPSPSSANLQVSELILAACTSRFRPILLAFLTNFAGFLPTLLETSVQAQFLIPMTLSLSAGLLVGMAASLVLTPVCYALLEEGKAL</sequence>
<feature type="transmembrane region" description="Helical" evidence="1">
    <location>
        <begin position="560"/>
        <end position="580"/>
    </location>
</feature>
<reference evidence="3" key="1">
    <citation type="submission" date="2019-06" db="EMBL/GenBank/DDBJ databases">
        <title>Complete genome sequence of Methylogaea oryzae strain JCM16910.</title>
        <authorList>
            <person name="Asakawa S."/>
        </authorList>
    </citation>
    <scope>NUCLEOTIDE SEQUENCE</scope>
    <source>
        <strain evidence="3">E10</strain>
    </source>
</reference>
<feature type="transmembrane region" description="Helical" evidence="1">
    <location>
        <begin position="366"/>
        <end position="383"/>
    </location>
</feature>
<feature type="transmembrane region" description="Helical" evidence="1">
    <location>
        <begin position="341"/>
        <end position="360"/>
    </location>
</feature>
<dbReference type="PROSITE" id="PS50156">
    <property type="entry name" value="SSD"/>
    <property type="match status" value="1"/>
</dbReference>
<feature type="transmembrane region" description="Helical" evidence="1">
    <location>
        <begin position="1056"/>
        <end position="1082"/>
    </location>
</feature>
<dbReference type="InterPro" id="IPR001036">
    <property type="entry name" value="Acrflvin-R"/>
</dbReference>
<dbReference type="AlphaFoldDB" id="A0A8D4VRA4"/>
<feature type="transmembrane region" description="Helical" evidence="1">
    <location>
        <begin position="920"/>
        <end position="941"/>
    </location>
</feature>
<protein>
    <submittedName>
        <fullName evidence="3">Multidrug resistance protein</fullName>
    </submittedName>
</protein>
<evidence type="ECO:0000313" key="3">
    <source>
        <dbReference type="EMBL" id="BBL71134.1"/>
    </source>
</evidence>
<organism evidence="3 4">
    <name type="scientific">Methylogaea oryzae</name>
    <dbReference type="NCBI Taxonomy" id="1295382"/>
    <lineage>
        <taxon>Bacteria</taxon>
        <taxon>Pseudomonadati</taxon>
        <taxon>Pseudomonadota</taxon>
        <taxon>Gammaproteobacteria</taxon>
        <taxon>Methylococcales</taxon>
        <taxon>Methylococcaceae</taxon>
        <taxon>Methylogaea</taxon>
    </lineage>
</organism>
<dbReference type="GO" id="GO:0005886">
    <property type="term" value="C:plasma membrane"/>
    <property type="evidence" value="ECO:0007669"/>
    <property type="project" value="TreeGrafter"/>
</dbReference>
<dbReference type="PANTHER" id="PTHR32063:SF33">
    <property type="entry name" value="RND SUPERFAMILY EFFLUX PUMP PERMEASE COMPONENT"/>
    <property type="match status" value="1"/>
</dbReference>
<evidence type="ECO:0000259" key="2">
    <source>
        <dbReference type="PROSITE" id="PS50156"/>
    </source>
</evidence>
<keyword evidence="1" id="KW-0812">Transmembrane</keyword>
<feature type="domain" description="SSD" evidence="2">
    <location>
        <begin position="372"/>
        <end position="520"/>
    </location>
</feature>
<dbReference type="Pfam" id="PF00873">
    <property type="entry name" value="ACR_tran"/>
    <property type="match status" value="2"/>
</dbReference>
<evidence type="ECO:0000313" key="4">
    <source>
        <dbReference type="Proteomes" id="UP000824988"/>
    </source>
</evidence>
<keyword evidence="1" id="KW-1133">Transmembrane helix</keyword>
<dbReference type="EMBL" id="AP019782">
    <property type="protein sequence ID" value="BBL71134.1"/>
    <property type="molecule type" value="Genomic_DNA"/>
</dbReference>
<dbReference type="RefSeq" id="WP_221048841.1">
    <property type="nucleotide sequence ID" value="NZ_AP019782.1"/>
</dbReference>
<feature type="transmembrane region" description="Helical" evidence="1">
    <location>
        <begin position="496"/>
        <end position="520"/>
    </location>
</feature>
<dbReference type="PANTHER" id="PTHR32063">
    <property type="match status" value="1"/>
</dbReference>
<feature type="transmembrane region" description="Helical" evidence="1">
    <location>
        <begin position="463"/>
        <end position="484"/>
    </location>
</feature>